<name>A0A0G4HD26_9ALVE</name>
<dbReference type="PANTHER" id="PTHR31793:SF27">
    <property type="entry name" value="NOVEL THIOESTERASE SUPERFAMILY DOMAIN AND SAPOSIN A-TYPE DOMAIN CONTAINING PROTEIN (0610012H03RIK)"/>
    <property type="match status" value="1"/>
</dbReference>
<dbReference type="GO" id="GO:0047617">
    <property type="term" value="F:fatty acyl-CoA hydrolase activity"/>
    <property type="evidence" value="ECO:0007669"/>
    <property type="project" value="TreeGrafter"/>
</dbReference>
<dbReference type="SUPFAM" id="SSF54637">
    <property type="entry name" value="Thioesterase/thiol ester dehydrase-isomerase"/>
    <property type="match status" value="1"/>
</dbReference>
<organism evidence="4">
    <name type="scientific">Chromera velia CCMP2878</name>
    <dbReference type="NCBI Taxonomy" id="1169474"/>
    <lineage>
        <taxon>Eukaryota</taxon>
        <taxon>Sar</taxon>
        <taxon>Alveolata</taxon>
        <taxon>Colpodellida</taxon>
        <taxon>Chromeraceae</taxon>
        <taxon>Chromera</taxon>
    </lineage>
</organism>
<gene>
    <name evidence="4" type="ORF">Cvel_26236</name>
</gene>
<accession>A0A0G4HD26</accession>
<reference evidence="4" key="1">
    <citation type="submission" date="2014-11" db="EMBL/GenBank/DDBJ databases">
        <authorList>
            <person name="Otto D Thomas"/>
            <person name="Naeem Raeece"/>
        </authorList>
    </citation>
    <scope>NUCLEOTIDE SEQUENCE</scope>
</reference>
<evidence type="ECO:0000256" key="3">
    <source>
        <dbReference type="SAM" id="SignalP"/>
    </source>
</evidence>
<dbReference type="Gene3D" id="3.10.129.10">
    <property type="entry name" value="Hotdog Thioesterase"/>
    <property type="match status" value="1"/>
</dbReference>
<feature type="chain" id="PRO_5005191384" description="Thioesterase domain-containing protein" evidence="3">
    <location>
        <begin position="20"/>
        <end position="198"/>
    </location>
</feature>
<comment type="similarity">
    <text evidence="1">Belongs to the 4-hydroxybenzoyl-CoA thioesterase family.</text>
</comment>
<dbReference type="AlphaFoldDB" id="A0A0G4HD26"/>
<sequence>MRMLPLCATLAMLSISVSSGSSFSRMLLVLQAGRGGGGAASPVSSEVPFSRYAYRVRFDDCDVGGMMFNAHYFAYCHDAFEQFLLDRVPSRVRSELLKWWEVRLKKTTGTFHAPLRLHSSFFVDVRVSRWGKSSFDVEFRFVEGGLSQETAKDTAKETEAEAETVVFEALSVYVSVDKGSGKSVATPAEVQQYLSGTI</sequence>
<evidence type="ECO:0000313" key="4">
    <source>
        <dbReference type="EMBL" id="CEM41765.1"/>
    </source>
</evidence>
<dbReference type="VEuPathDB" id="CryptoDB:Cvel_26236"/>
<evidence type="ECO:0000256" key="2">
    <source>
        <dbReference type="ARBA" id="ARBA00022801"/>
    </source>
</evidence>
<proteinExistence type="inferred from homology"/>
<evidence type="ECO:0000256" key="1">
    <source>
        <dbReference type="ARBA" id="ARBA00005953"/>
    </source>
</evidence>
<keyword evidence="2" id="KW-0378">Hydrolase</keyword>
<protein>
    <recommendedName>
        <fullName evidence="5">Thioesterase domain-containing protein</fullName>
    </recommendedName>
</protein>
<dbReference type="InterPro" id="IPR050563">
    <property type="entry name" value="4-hydroxybenzoyl-CoA_TE"/>
</dbReference>
<feature type="signal peptide" evidence="3">
    <location>
        <begin position="1"/>
        <end position="19"/>
    </location>
</feature>
<keyword evidence="3" id="KW-0732">Signal</keyword>
<dbReference type="CDD" id="cd00586">
    <property type="entry name" value="4HBT"/>
    <property type="match status" value="1"/>
</dbReference>
<dbReference type="EMBL" id="CDMZ01002305">
    <property type="protein sequence ID" value="CEM41765.1"/>
    <property type="molecule type" value="Genomic_DNA"/>
</dbReference>
<dbReference type="PANTHER" id="PTHR31793">
    <property type="entry name" value="4-HYDROXYBENZOYL-COA THIOESTERASE FAMILY MEMBER"/>
    <property type="match status" value="1"/>
</dbReference>
<dbReference type="Pfam" id="PF13279">
    <property type="entry name" value="4HBT_2"/>
    <property type="match status" value="1"/>
</dbReference>
<evidence type="ECO:0008006" key="5">
    <source>
        <dbReference type="Google" id="ProtNLM"/>
    </source>
</evidence>
<dbReference type="InterPro" id="IPR029069">
    <property type="entry name" value="HotDog_dom_sf"/>
</dbReference>